<evidence type="ECO:0000256" key="10">
    <source>
        <dbReference type="ARBA" id="ARBA00048540"/>
    </source>
</evidence>
<evidence type="ECO:0000256" key="12">
    <source>
        <dbReference type="PIRSR" id="PIRSR006268-2"/>
    </source>
</evidence>
<dbReference type="InterPro" id="IPR024932">
    <property type="entry name" value="ApbE"/>
</dbReference>
<dbReference type="PROSITE" id="PS51257">
    <property type="entry name" value="PROKAR_LIPOPROTEIN"/>
    <property type="match status" value="1"/>
</dbReference>
<dbReference type="GO" id="GO:0046872">
    <property type="term" value="F:metal ion binding"/>
    <property type="evidence" value="ECO:0007669"/>
    <property type="project" value="UniProtKB-UniRule"/>
</dbReference>
<dbReference type="SUPFAM" id="SSF143631">
    <property type="entry name" value="ApbE-like"/>
    <property type="match status" value="1"/>
</dbReference>
<evidence type="ECO:0000256" key="11">
    <source>
        <dbReference type="PIRNR" id="PIRNR006268"/>
    </source>
</evidence>
<evidence type="ECO:0000256" key="1">
    <source>
        <dbReference type="ARBA" id="ARBA00008282"/>
    </source>
</evidence>
<dbReference type="HOGENOM" id="CLU_044403_1_2_6"/>
<dbReference type="PANTHER" id="PTHR30040">
    <property type="entry name" value="THIAMINE BIOSYNTHESIS LIPOPROTEIN APBE"/>
    <property type="match status" value="1"/>
</dbReference>
<dbReference type="InterPro" id="IPR003374">
    <property type="entry name" value="ApbE-like_sf"/>
</dbReference>
<keyword evidence="15" id="KW-1185">Reference proteome</keyword>
<dbReference type="GO" id="GO:0005886">
    <property type="term" value="C:plasma membrane"/>
    <property type="evidence" value="ECO:0007669"/>
    <property type="project" value="UniProtKB-SubCell"/>
</dbReference>
<dbReference type="Gene3D" id="3.10.520.10">
    <property type="entry name" value="ApbE-like domains"/>
    <property type="match status" value="1"/>
</dbReference>
<feature type="binding site" evidence="12">
    <location>
        <position position="285"/>
    </location>
    <ligand>
        <name>Mg(2+)</name>
        <dbReference type="ChEBI" id="CHEBI:18420"/>
    </ligand>
</feature>
<accession>B8GP59</accession>
<evidence type="ECO:0000256" key="3">
    <source>
        <dbReference type="ARBA" id="ARBA00016337"/>
    </source>
</evidence>
<keyword evidence="5 11" id="KW-0808">Transferase</keyword>
<dbReference type="PIRSF" id="PIRSF006268">
    <property type="entry name" value="ApbE"/>
    <property type="match status" value="1"/>
</dbReference>
<comment type="function">
    <text evidence="13">Flavin transferase that catalyzes the transfer of the FMN moiety of FAD and its covalent binding to the hydroxyl group of a threonine residue in a target flavoprotein.</text>
</comment>
<dbReference type="STRING" id="396588.Tgr7_2906"/>
<feature type="binding site" evidence="12">
    <location>
        <position position="174"/>
    </location>
    <ligand>
        <name>Mg(2+)</name>
        <dbReference type="ChEBI" id="CHEBI:18420"/>
    </ligand>
</feature>
<evidence type="ECO:0000256" key="7">
    <source>
        <dbReference type="ARBA" id="ARBA00022827"/>
    </source>
</evidence>
<keyword evidence="13 14" id="KW-0449">Lipoprotein</keyword>
<evidence type="ECO:0000256" key="9">
    <source>
        <dbReference type="ARBA" id="ARBA00031306"/>
    </source>
</evidence>
<keyword evidence="13" id="KW-1003">Cell membrane</keyword>
<keyword evidence="13" id="KW-0997">Cell inner membrane</keyword>
<dbReference type="EC" id="2.7.1.180" evidence="2 11"/>
<evidence type="ECO:0000256" key="13">
    <source>
        <dbReference type="RuleBase" id="RU363002"/>
    </source>
</evidence>
<keyword evidence="6 11" id="KW-0479">Metal-binding</keyword>
<dbReference type="Pfam" id="PF02424">
    <property type="entry name" value="ApbE"/>
    <property type="match status" value="1"/>
</dbReference>
<comment type="similarity">
    <text evidence="1 11 13">Belongs to the ApbE family.</text>
</comment>
<evidence type="ECO:0000256" key="5">
    <source>
        <dbReference type="ARBA" id="ARBA00022679"/>
    </source>
</evidence>
<evidence type="ECO:0000313" key="15">
    <source>
        <dbReference type="Proteomes" id="UP000002383"/>
    </source>
</evidence>
<keyword evidence="13" id="KW-0472">Membrane</keyword>
<dbReference type="AlphaFoldDB" id="B8GP59"/>
<name>B8GP59_THISH</name>
<reference evidence="14 15" key="1">
    <citation type="journal article" date="2011" name="Stand. Genomic Sci.">
        <title>Complete genome sequence of 'Thioalkalivibrio sulfidophilus' HL-EbGr7.</title>
        <authorList>
            <person name="Muyzer G."/>
            <person name="Sorokin D.Y."/>
            <person name="Mavromatis K."/>
            <person name="Lapidus A."/>
            <person name="Clum A."/>
            <person name="Ivanova N."/>
            <person name="Pati A."/>
            <person name="d'Haeseleer P."/>
            <person name="Woyke T."/>
            <person name="Kyrpides N.C."/>
        </authorList>
    </citation>
    <scope>NUCLEOTIDE SEQUENCE [LARGE SCALE GENOMIC DNA]</scope>
    <source>
        <strain evidence="14 15">HL-EbGR7</strain>
    </source>
</reference>
<dbReference type="eggNOG" id="COG1477">
    <property type="taxonomic scope" value="Bacteria"/>
</dbReference>
<gene>
    <name evidence="14" type="ordered locus">Tgr7_2906</name>
</gene>
<keyword evidence="8 11" id="KW-0460">Magnesium</keyword>
<keyword evidence="4 11" id="KW-0285">Flavoprotein</keyword>
<evidence type="ECO:0000256" key="4">
    <source>
        <dbReference type="ARBA" id="ARBA00022630"/>
    </source>
</evidence>
<dbReference type="PANTHER" id="PTHR30040:SF2">
    <property type="entry name" value="FAD:PROTEIN FMN TRANSFERASE"/>
    <property type="match status" value="1"/>
</dbReference>
<comment type="catalytic activity">
    <reaction evidence="10 11 13">
        <text>L-threonyl-[protein] + FAD = FMN-L-threonyl-[protein] + AMP + H(+)</text>
        <dbReference type="Rhea" id="RHEA:36847"/>
        <dbReference type="Rhea" id="RHEA-COMP:11060"/>
        <dbReference type="Rhea" id="RHEA-COMP:11061"/>
        <dbReference type="ChEBI" id="CHEBI:15378"/>
        <dbReference type="ChEBI" id="CHEBI:30013"/>
        <dbReference type="ChEBI" id="CHEBI:57692"/>
        <dbReference type="ChEBI" id="CHEBI:74257"/>
        <dbReference type="ChEBI" id="CHEBI:456215"/>
        <dbReference type="EC" id="2.7.1.180"/>
    </reaction>
</comment>
<comment type="subcellular location">
    <subcellularLocation>
        <location evidence="13">Cell inner membrane</location>
        <topology evidence="13">Lipid-anchor</topology>
        <orientation evidence="13">Periplasmic side</orientation>
    </subcellularLocation>
</comment>
<keyword evidence="7 11" id="KW-0274">FAD</keyword>
<evidence type="ECO:0000256" key="2">
    <source>
        <dbReference type="ARBA" id="ARBA00011955"/>
    </source>
</evidence>
<evidence type="ECO:0000256" key="6">
    <source>
        <dbReference type="ARBA" id="ARBA00022723"/>
    </source>
</evidence>
<dbReference type="KEGG" id="tgr:Tgr7_2906"/>
<sequence>MSTWQRLMPAVLILLLAACGPRPEVHTERLLAFGTVVELSIYTHDRELVREAARVVGEDLDYMHRAWHAWEPGPLGRTNQLLATGAEFSANPSVLPLILEGQRLEADSDGLFNPALGALFALWGFHGDEREEHAPPDEAEIRALLETRPSMADIRVDGIRMRSDNPAVRLDLGGFAKGYGVDRAVERLRELGIEHAILNAGGDLRAIGRPGNRPWRIGIRHPDGEGVLASLELAGDESVYTSGDYERHFIYAGERFHHILDPRTGRPAREARSVTVIHRDGARADAAATALFVAGPARFAEIAARLGIEQAMLVDPQGAVLMTPAMAERIRFEQQPAPPVILVEPAR</sequence>
<dbReference type="GO" id="GO:0016740">
    <property type="term" value="F:transferase activity"/>
    <property type="evidence" value="ECO:0007669"/>
    <property type="project" value="UniProtKB-UniRule"/>
</dbReference>
<dbReference type="EMBL" id="CP001339">
    <property type="protein sequence ID" value="ACL73979.1"/>
    <property type="molecule type" value="Genomic_DNA"/>
</dbReference>
<evidence type="ECO:0000256" key="8">
    <source>
        <dbReference type="ARBA" id="ARBA00022842"/>
    </source>
</evidence>
<comment type="cofactor">
    <cofactor evidence="12">
        <name>Mg(2+)</name>
        <dbReference type="ChEBI" id="CHEBI:18420"/>
    </cofactor>
    <cofactor evidence="12">
        <name>Mn(2+)</name>
        <dbReference type="ChEBI" id="CHEBI:29035"/>
    </cofactor>
    <text evidence="12">Magnesium. Can also use manganese.</text>
</comment>
<proteinExistence type="inferred from homology"/>
<dbReference type="Proteomes" id="UP000002383">
    <property type="component" value="Chromosome"/>
</dbReference>
<feature type="binding site" evidence="12">
    <location>
        <position position="289"/>
    </location>
    <ligand>
        <name>Mg(2+)</name>
        <dbReference type="ChEBI" id="CHEBI:18420"/>
    </ligand>
</feature>
<protein>
    <recommendedName>
        <fullName evidence="3 11">FAD:protein FMN transferase</fullName>
        <ecNumber evidence="2 11">2.7.1.180</ecNumber>
    </recommendedName>
    <alternativeName>
        <fullName evidence="9 11">Flavin transferase</fullName>
    </alternativeName>
</protein>
<organism evidence="14 15">
    <name type="scientific">Thioalkalivibrio sulfidiphilus (strain HL-EbGR7)</name>
    <dbReference type="NCBI Taxonomy" id="396588"/>
    <lineage>
        <taxon>Bacteria</taxon>
        <taxon>Pseudomonadati</taxon>
        <taxon>Pseudomonadota</taxon>
        <taxon>Gammaproteobacteria</taxon>
        <taxon>Chromatiales</taxon>
        <taxon>Ectothiorhodospiraceae</taxon>
        <taxon>Thioalkalivibrio</taxon>
    </lineage>
</organism>
<evidence type="ECO:0000313" key="14">
    <source>
        <dbReference type="EMBL" id="ACL73979.1"/>
    </source>
</evidence>